<keyword evidence="5 8" id="KW-0560">Oxidoreductase</keyword>
<dbReference type="GO" id="GO:0005737">
    <property type="term" value="C:cytoplasm"/>
    <property type="evidence" value="ECO:0007669"/>
    <property type="project" value="TreeGrafter"/>
</dbReference>
<evidence type="ECO:0000256" key="6">
    <source>
        <dbReference type="ARBA" id="ARBA00023027"/>
    </source>
</evidence>
<dbReference type="EC" id="1.1.1.37" evidence="3"/>
<evidence type="ECO:0000256" key="1">
    <source>
        <dbReference type="ARBA" id="ARBA00008824"/>
    </source>
</evidence>
<accession>A0A9W8AK17</accession>
<evidence type="ECO:0000256" key="3">
    <source>
        <dbReference type="ARBA" id="ARBA00012995"/>
    </source>
</evidence>
<keyword evidence="4" id="KW-0816">Tricarboxylic acid cycle</keyword>
<feature type="non-terminal residue" evidence="8">
    <location>
        <position position="121"/>
    </location>
</feature>
<dbReference type="PANTHER" id="PTHR11540">
    <property type="entry name" value="MALATE AND LACTATE DEHYDROGENASE"/>
    <property type="match status" value="1"/>
</dbReference>
<evidence type="ECO:0000313" key="9">
    <source>
        <dbReference type="Proteomes" id="UP001150925"/>
    </source>
</evidence>
<dbReference type="InterPro" id="IPR036291">
    <property type="entry name" value="NAD(P)-bd_dom_sf"/>
</dbReference>
<name>A0A9W8AK17_9FUNG</name>
<comment type="caution">
    <text evidence="8">The sequence shown here is derived from an EMBL/GenBank/DDBJ whole genome shotgun (WGS) entry which is preliminary data.</text>
</comment>
<dbReference type="GO" id="GO:0030060">
    <property type="term" value="F:L-malate dehydrogenase (NAD+) activity"/>
    <property type="evidence" value="ECO:0007669"/>
    <property type="project" value="UniProtKB-EC"/>
</dbReference>
<dbReference type="EMBL" id="JANBPY010001733">
    <property type="protein sequence ID" value="KAJ1958913.1"/>
    <property type="molecule type" value="Genomic_DNA"/>
</dbReference>
<evidence type="ECO:0000313" key="8">
    <source>
        <dbReference type="EMBL" id="KAJ1958913.1"/>
    </source>
</evidence>
<organism evidence="8 9">
    <name type="scientific">Dispira parvispora</name>
    <dbReference type="NCBI Taxonomy" id="1520584"/>
    <lineage>
        <taxon>Eukaryota</taxon>
        <taxon>Fungi</taxon>
        <taxon>Fungi incertae sedis</taxon>
        <taxon>Zoopagomycota</taxon>
        <taxon>Kickxellomycotina</taxon>
        <taxon>Dimargaritomycetes</taxon>
        <taxon>Dimargaritales</taxon>
        <taxon>Dimargaritaceae</taxon>
        <taxon>Dispira</taxon>
    </lineage>
</organism>
<dbReference type="PANTHER" id="PTHR11540:SF16">
    <property type="entry name" value="MALATE DEHYDROGENASE, MITOCHONDRIAL"/>
    <property type="match status" value="1"/>
</dbReference>
<dbReference type="Gene3D" id="3.40.50.720">
    <property type="entry name" value="NAD(P)-binding Rossmann-like Domain"/>
    <property type="match status" value="1"/>
</dbReference>
<dbReference type="AlphaFoldDB" id="A0A9W8AK17"/>
<keyword evidence="9" id="KW-1185">Reference proteome</keyword>
<comment type="subunit">
    <text evidence="2">Homodimer.</text>
</comment>
<evidence type="ECO:0000259" key="7">
    <source>
        <dbReference type="Pfam" id="PF00056"/>
    </source>
</evidence>
<reference evidence="8" key="1">
    <citation type="submission" date="2022-07" db="EMBL/GenBank/DDBJ databases">
        <title>Phylogenomic reconstructions and comparative analyses of Kickxellomycotina fungi.</title>
        <authorList>
            <person name="Reynolds N.K."/>
            <person name="Stajich J.E."/>
            <person name="Barry K."/>
            <person name="Grigoriev I.V."/>
            <person name="Crous P."/>
            <person name="Smith M.E."/>
        </authorList>
    </citation>
    <scope>NUCLEOTIDE SEQUENCE</scope>
    <source>
        <strain evidence="8">RSA 1196</strain>
    </source>
</reference>
<dbReference type="InterPro" id="IPR001236">
    <property type="entry name" value="Lactate/malate_DH_N"/>
</dbReference>
<proteinExistence type="inferred from homology"/>
<dbReference type="GO" id="GO:0006099">
    <property type="term" value="P:tricarboxylic acid cycle"/>
    <property type="evidence" value="ECO:0007669"/>
    <property type="project" value="UniProtKB-KW"/>
</dbReference>
<keyword evidence="6" id="KW-0520">NAD</keyword>
<evidence type="ECO:0000256" key="2">
    <source>
        <dbReference type="ARBA" id="ARBA00011738"/>
    </source>
</evidence>
<dbReference type="Proteomes" id="UP001150925">
    <property type="component" value="Unassembled WGS sequence"/>
</dbReference>
<dbReference type="Pfam" id="PF00056">
    <property type="entry name" value="Ldh_1_N"/>
    <property type="match status" value="1"/>
</dbReference>
<dbReference type="FunFam" id="3.40.50.720:FF:000268">
    <property type="entry name" value="Malate dehydrogenase"/>
    <property type="match status" value="1"/>
</dbReference>
<comment type="similarity">
    <text evidence="1">Belongs to the LDH/MDH superfamily. MDH type 1 family.</text>
</comment>
<feature type="domain" description="Lactate/malate dehydrogenase N-terminal" evidence="7">
    <location>
        <begin position="26"/>
        <end position="121"/>
    </location>
</feature>
<gene>
    <name evidence="8" type="primary">MDH1</name>
    <name evidence="8" type="ORF">IWQ62_004825</name>
</gene>
<evidence type="ECO:0000256" key="5">
    <source>
        <dbReference type="ARBA" id="ARBA00023002"/>
    </source>
</evidence>
<evidence type="ECO:0000256" key="4">
    <source>
        <dbReference type="ARBA" id="ARBA00022532"/>
    </source>
</evidence>
<sequence length="121" mass="12523">MLFATRHVLTLSQRAFSTSAAQNGAKVAVLGAAGGIGQPLSLLLKGNSSISHLSLYDLFNTPGVAADLSHINTPAKVTGHLPENDGLKQALTDSHIVVIPAGVPRKPGMSRDDLFNTNAGI</sequence>
<protein>
    <recommendedName>
        <fullName evidence="3">malate dehydrogenase</fullName>
        <ecNumber evidence="3">1.1.1.37</ecNumber>
    </recommendedName>
</protein>
<dbReference type="SUPFAM" id="SSF51735">
    <property type="entry name" value="NAD(P)-binding Rossmann-fold domains"/>
    <property type="match status" value="1"/>
</dbReference>
<dbReference type="OrthoDB" id="4069699at2759"/>